<dbReference type="EMBL" id="JACIBX010000002">
    <property type="protein sequence ID" value="MBB3711310.1"/>
    <property type="molecule type" value="Genomic_DNA"/>
</dbReference>
<reference evidence="1 2" key="1">
    <citation type="submission" date="2020-08" db="EMBL/GenBank/DDBJ databases">
        <title>Genomic Encyclopedia of Type Strains, Phase III (KMG-III): the genomes of soil and plant-associated and newly described type strains.</title>
        <authorList>
            <person name="Whitman W."/>
        </authorList>
    </citation>
    <scope>NUCLEOTIDE SEQUENCE [LARGE SCALE GENOMIC DNA]</scope>
    <source>
        <strain evidence="1 2">CECT 8572</strain>
    </source>
</reference>
<organism evidence="1 2">
    <name type="scientific">Limimaricola variabilis</name>
    <dbReference type="NCBI Taxonomy" id="1492771"/>
    <lineage>
        <taxon>Bacteria</taxon>
        <taxon>Pseudomonadati</taxon>
        <taxon>Pseudomonadota</taxon>
        <taxon>Alphaproteobacteria</taxon>
        <taxon>Rhodobacterales</taxon>
        <taxon>Paracoccaceae</taxon>
        <taxon>Limimaricola</taxon>
    </lineage>
</organism>
<evidence type="ECO:0000313" key="2">
    <source>
        <dbReference type="Proteomes" id="UP000576152"/>
    </source>
</evidence>
<evidence type="ECO:0000313" key="1">
    <source>
        <dbReference type="EMBL" id="MBB3711310.1"/>
    </source>
</evidence>
<comment type="caution">
    <text evidence="1">The sequence shown here is derived from an EMBL/GenBank/DDBJ whole genome shotgun (WGS) entry which is preliminary data.</text>
</comment>
<keyword evidence="2" id="KW-1185">Reference proteome</keyword>
<protein>
    <submittedName>
        <fullName evidence="1">Uncharacterized protein</fullName>
    </submittedName>
</protein>
<dbReference type="RefSeq" id="WP_183470229.1">
    <property type="nucleotide sequence ID" value="NZ_JACIBX010000002.1"/>
</dbReference>
<gene>
    <name evidence="1" type="ORF">FHS00_000872</name>
</gene>
<dbReference type="Proteomes" id="UP000576152">
    <property type="component" value="Unassembled WGS sequence"/>
</dbReference>
<sequence>MTTIKAPSGAFFVSDQALIGAKLALPGHGPHIGPDGEGGPSFTIRKIRMVRGQPRARQEA</sequence>
<accession>A0ABR6HL77</accession>
<proteinExistence type="predicted"/>
<name>A0ABR6HL77_9RHOB</name>